<evidence type="ECO:0000256" key="1">
    <source>
        <dbReference type="ARBA" id="ARBA00008791"/>
    </source>
</evidence>
<dbReference type="EMBL" id="DF967972">
    <property type="protein sequence ID" value="GAP13157.1"/>
    <property type="molecule type" value="Genomic_DNA"/>
</dbReference>
<gene>
    <name evidence="3" type="ORF">LARV_00908</name>
</gene>
<organism evidence="3">
    <name type="scientific">Longilinea arvoryzae</name>
    <dbReference type="NCBI Taxonomy" id="360412"/>
    <lineage>
        <taxon>Bacteria</taxon>
        <taxon>Bacillati</taxon>
        <taxon>Chloroflexota</taxon>
        <taxon>Anaerolineae</taxon>
        <taxon>Anaerolineales</taxon>
        <taxon>Anaerolineaceae</taxon>
        <taxon>Longilinea</taxon>
    </lineage>
</organism>
<comment type="similarity">
    <text evidence="1">Belongs to the universal stress protein A family.</text>
</comment>
<dbReference type="InterPro" id="IPR006015">
    <property type="entry name" value="Universal_stress_UspA"/>
</dbReference>
<dbReference type="OrthoDB" id="9777884at2"/>
<dbReference type="CDD" id="cd00293">
    <property type="entry name" value="USP-like"/>
    <property type="match status" value="1"/>
</dbReference>
<dbReference type="PANTHER" id="PTHR46268:SF6">
    <property type="entry name" value="UNIVERSAL STRESS PROTEIN UP12"/>
    <property type="match status" value="1"/>
</dbReference>
<dbReference type="Proteomes" id="UP000055060">
    <property type="component" value="Unassembled WGS sequence"/>
</dbReference>
<evidence type="ECO:0000313" key="4">
    <source>
        <dbReference type="Proteomes" id="UP000055060"/>
    </source>
</evidence>
<evidence type="ECO:0000313" key="3">
    <source>
        <dbReference type="EMBL" id="GAP13157.1"/>
    </source>
</evidence>
<dbReference type="InterPro" id="IPR006016">
    <property type="entry name" value="UspA"/>
</dbReference>
<dbReference type="RefSeq" id="WP_075072512.1">
    <property type="nucleotide sequence ID" value="NZ_DF967972.1"/>
</dbReference>
<protein>
    <submittedName>
        <fullName evidence="3">Universal stress protein UspA</fullName>
    </submittedName>
</protein>
<keyword evidence="4" id="KW-1185">Reference proteome</keyword>
<dbReference type="Gene3D" id="3.40.50.620">
    <property type="entry name" value="HUPs"/>
    <property type="match status" value="1"/>
</dbReference>
<evidence type="ECO:0000259" key="2">
    <source>
        <dbReference type="Pfam" id="PF00582"/>
    </source>
</evidence>
<accession>A0A0S7BHD6</accession>
<name>A0A0S7BHD6_9CHLR</name>
<dbReference type="STRING" id="360412.LARV_00908"/>
<proteinExistence type="inferred from homology"/>
<dbReference type="Pfam" id="PF00582">
    <property type="entry name" value="Usp"/>
    <property type="match status" value="1"/>
</dbReference>
<feature type="domain" description="UspA" evidence="2">
    <location>
        <begin position="1"/>
        <end position="140"/>
    </location>
</feature>
<dbReference type="PRINTS" id="PR01438">
    <property type="entry name" value="UNVRSLSTRESS"/>
</dbReference>
<dbReference type="SUPFAM" id="SSF52402">
    <property type="entry name" value="Adenine nucleotide alpha hydrolases-like"/>
    <property type="match status" value="1"/>
</dbReference>
<dbReference type="InterPro" id="IPR014729">
    <property type="entry name" value="Rossmann-like_a/b/a_fold"/>
</dbReference>
<dbReference type="PANTHER" id="PTHR46268">
    <property type="entry name" value="STRESS RESPONSE PROTEIN NHAX"/>
    <property type="match status" value="1"/>
</dbReference>
<dbReference type="AlphaFoldDB" id="A0A0S7BHD6"/>
<sequence>MFKNILVAYDGSEYARKAAALAGDLARGQKSEAMVWIVTVMDPPPQSWGEPYRSHHIEQHTHAGQNMIQEAIALVGAGVEIRHELLFGSPAQSILQVAETRGCDLIVMGTRGIGLLEGLLVGSQAQRVISNAKCPVLTVK</sequence>
<reference evidence="3" key="1">
    <citation type="submission" date="2015-07" db="EMBL/GenBank/DDBJ databases">
        <title>Draft Genome Sequences of Anaerolinea thermolimosa IMO-1, Bellilinea caldifistulae GOMI-1, Leptolinea tardivitalis YMTK-2, Levilinea saccharolytica KIBI-1,Longilinea arvoryzae KOME-1, Previously Described as Members of the Anaerolineaceae (Chloroflexi).</title>
        <authorList>
            <person name="Sekiguchi Y."/>
            <person name="Ohashi A."/>
            <person name="Matsuura N."/>
            <person name="Tourlousse M.D."/>
        </authorList>
    </citation>
    <scope>NUCLEOTIDE SEQUENCE [LARGE SCALE GENOMIC DNA]</scope>
    <source>
        <strain evidence="3">KOME-1</strain>
    </source>
</reference>